<accession>A0A1X1RDE6</accession>
<dbReference type="AlphaFoldDB" id="A0A1X1RDE6"/>
<dbReference type="RefSeq" id="WP_085095736.1">
    <property type="nucleotide sequence ID" value="NZ_AP022603.1"/>
</dbReference>
<protein>
    <recommendedName>
        <fullName evidence="4">Serine/threonine protein kinase</fullName>
    </recommendedName>
</protein>
<keyword evidence="3" id="KW-1185">Reference proteome</keyword>
<comment type="caution">
    <text evidence="2">The sequence shown here is derived from an EMBL/GenBank/DDBJ whole genome shotgun (WGS) entry which is preliminary data.</text>
</comment>
<feature type="region of interest" description="Disordered" evidence="1">
    <location>
        <begin position="55"/>
        <end position="78"/>
    </location>
</feature>
<dbReference type="OrthoDB" id="4751509at2"/>
<gene>
    <name evidence="2" type="ORF">AWC04_10300</name>
</gene>
<evidence type="ECO:0008006" key="4">
    <source>
        <dbReference type="Google" id="ProtNLM"/>
    </source>
</evidence>
<reference evidence="2 3" key="1">
    <citation type="submission" date="2016-01" db="EMBL/GenBank/DDBJ databases">
        <title>The new phylogeny of the genus Mycobacterium.</title>
        <authorList>
            <person name="Tarcisio F."/>
            <person name="Conor M."/>
            <person name="Antonella G."/>
            <person name="Elisabetta G."/>
            <person name="Giulia F.S."/>
            <person name="Sara T."/>
            <person name="Anna F."/>
            <person name="Clotilde B."/>
            <person name="Roberto B."/>
            <person name="Veronica D.S."/>
            <person name="Fabio R."/>
            <person name="Monica P."/>
            <person name="Olivier J."/>
            <person name="Enrico T."/>
            <person name="Nicola S."/>
        </authorList>
    </citation>
    <scope>NUCLEOTIDE SEQUENCE [LARGE SCALE GENOMIC DNA]</scope>
    <source>
        <strain evidence="2 3">DSM 44179</strain>
    </source>
</reference>
<dbReference type="STRING" id="1793.AWC04_10300"/>
<feature type="compositionally biased region" description="Low complexity" evidence="1">
    <location>
        <begin position="55"/>
        <end position="73"/>
    </location>
</feature>
<dbReference type="EMBL" id="LQOJ01000037">
    <property type="protein sequence ID" value="ORV03493.1"/>
    <property type="molecule type" value="Genomic_DNA"/>
</dbReference>
<name>A0A1X1RDE6_MYCFA</name>
<proteinExistence type="predicted"/>
<evidence type="ECO:0000313" key="2">
    <source>
        <dbReference type="EMBL" id="ORV03493.1"/>
    </source>
</evidence>
<evidence type="ECO:0000313" key="3">
    <source>
        <dbReference type="Proteomes" id="UP000193484"/>
    </source>
</evidence>
<dbReference type="Proteomes" id="UP000193484">
    <property type="component" value="Unassembled WGS sequence"/>
</dbReference>
<evidence type="ECO:0000256" key="1">
    <source>
        <dbReference type="SAM" id="MobiDB-lite"/>
    </source>
</evidence>
<sequence>MPSIVTRTEPRGLSSRKLLALTGAGAVLATIAVVGATAPGGEPALPVAAAAPSTVTVTATPSGTAKTTTSAGGHRTDDGGYVGTDAHCGADSTAVAYGRTARSLVALCVNGDGPVEYRGVRISDGALLKVAATDLGDGSYRATNDEVDYTVTPKELRVTSGDSVIYRDTWIEFNAPRYAAEQGGAPTTTAAPTTTRSAG</sequence>
<organism evidence="2 3">
    <name type="scientific">Mycolicibacterium fallax</name>
    <name type="common">Mycobacterium fallax</name>
    <dbReference type="NCBI Taxonomy" id="1793"/>
    <lineage>
        <taxon>Bacteria</taxon>
        <taxon>Bacillati</taxon>
        <taxon>Actinomycetota</taxon>
        <taxon>Actinomycetes</taxon>
        <taxon>Mycobacteriales</taxon>
        <taxon>Mycobacteriaceae</taxon>
        <taxon>Mycolicibacterium</taxon>
    </lineage>
</organism>